<organism evidence="1 2">
    <name type="scientific">Zongyangia hominis</name>
    <dbReference type="NCBI Taxonomy" id="2763677"/>
    <lineage>
        <taxon>Bacteria</taxon>
        <taxon>Bacillati</taxon>
        <taxon>Bacillota</taxon>
        <taxon>Clostridia</taxon>
        <taxon>Eubacteriales</taxon>
        <taxon>Oscillospiraceae</taxon>
        <taxon>Zongyangia</taxon>
    </lineage>
</organism>
<gene>
    <name evidence="1" type="ORF">H8709_08070</name>
</gene>
<dbReference type="AlphaFoldDB" id="A0A926IC26"/>
<accession>A0A926IC26</accession>
<sequence length="62" mass="7066">MAQLSEKELNMLEDQLGYEEVLAKKYKAYAQATSDPQIKAKCEQIAAAHLNHYEKLAKNLQN</sequence>
<evidence type="ECO:0000313" key="1">
    <source>
        <dbReference type="EMBL" id="MBC8570782.1"/>
    </source>
</evidence>
<comment type="caution">
    <text evidence="1">The sequence shown here is derived from an EMBL/GenBank/DDBJ whole genome shotgun (WGS) entry which is preliminary data.</text>
</comment>
<dbReference type="Gene3D" id="1.20.1260.10">
    <property type="match status" value="1"/>
</dbReference>
<dbReference type="SUPFAM" id="SSF47240">
    <property type="entry name" value="Ferritin-like"/>
    <property type="match status" value="1"/>
</dbReference>
<keyword evidence="1" id="KW-0946">Virion</keyword>
<reference evidence="1" key="1">
    <citation type="submission" date="2020-08" db="EMBL/GenBank/DDBJ databases">
        <title>Genome public.</title>
        <authorList>
            <person name="Liu C."/>
            <person name="Sun Q."/>
        </authorList>
    </citation>
    <scope>NUCLEOTIDE SEQUENCE</scope>
    <source>
        <strain evidence="1">NSJ-54</strain>
    </source>
</reference>
<dbReference type="Proteomes" id="UP000660861">
    <property type="component" value="Unassembled WGS sequence"/>
</dbReference>
<dbReference type="InterPro" id="IPR012347">
    <property type="entry name" value="Ferritin-like"/>
</dbReference>
<dbReference type="RefSeq" id="WP_262397876.1">
    <property type="nucleotide sequence ID" value="NZ_JACRTC010000005.1"/>
</dbReference>
<dbReference type="EMBL" id="JACRTC010000005">
    <property type="protein sequence ID" value="MBC8570782.1"/>
    <property type="molecule type" value="Genomic_DNA"/>
</dbReference>
<name>A0A926IC26_9FIRM</name>
<proteinExistence type="predicted"/>
<protein>
    <submittedName>
        <fullName evidence="1">Spore coat protein</fullName>
    </submittedName>
</protein>
<keyword evidence="2" id="KW-1185">Reference proteome</keyword>
<keyword evidence="1" id="KW-0167">Capsid protein</keyword>
<evidence type="ECO:0000313" key="2">
    <source>
        <dbReference type="Proteomes" id="UP000660861"/>
    </source>
</evidence>
<dbReference type="InterPro" id="IPR009078">
    <property type="entry name" value="Ferritin-like_SF"/>
</dbReference>